<dbReference type="SMART" id="SM00822">
    <property type="entry name" value="PKS_KR"/>
    <property type="match status" value="1"/>
</dbReference>
<dbReference type="PRINTS" id="PR00081">
    <property type="entry name" value="GDHRDH"/>
</dbReference>
<evidence type="ECO:0000256" key="2">
    <source>
        <dbReference type="ARBA" id="ARBA00022857"/>
    </source>
</evidence>
<evidence type="ECO:0000256" key="3">
    <source>
        <dbReference type="ARBA" id="ARBA00023002"/>
    </source>
</evidence>
<dbReference type="SUPFAM" id="SSF51735">
    <property type="entry name" value="NAD(P)-binding Rossmann-fold domains"/>
    <property type="match status" value="1"/>
</dbReference>
<evidence type="ECO:0000259" key="5">
    <source>
        <dbReference type="SMART" id="SM00822"/>
    </source>
</evidence>
<feature type="domain" description="Ketoreductase" evidence="5">
    <location>
        <begin position="14"/>
        <end position="175"/>
    </location>
</feature>
<dbReference type="Proteomes" id="UP000838324">
    <property type="component" value="Unassembled WGS sequence"/>
</dbReference>
<dbReference type="Gene3D" id="3.40.50.720">
    <property type="entry name" value="NAD(P)-binding Rossmann-like Domain"/>
    <property type="match status" value="1"/>
</dbReference>
<proteinExistence type="inferred from homology"/>
<protein>
    <recommendedName>
        <fullName evidence="5">Ketoreductase domain-containing protein</fullName>
    </recommendedName>
</protein>
<evidence type="ECO:0000313" key="7">
    <source>
        <dbReference type="Proteomes" id="UP000838324"/>
    </source>
</evidence>
<sequence>MDDEKGKLAMTQPATVLITGANKGIGYETARQLGALGHRILIGSRDEQRGSEAAAALAREGVDACFVQLDLQDQNSIAAAAQTIAGEYSRLDILINNAGISLGGGAAPSQLSMEDIRATFDTNFFGTVAVTRAMLPLLLQSPAPRIVNMSSGLGSLAYNSDPGYEFASFNLLAYNSSKAAVNMATISFAKEFKDTPLKINSGDPGFTATDLNGFTGQKSVEQGAGIAVRLATLDADGPTGGFFDENGEVPW</sequence>
<dbReference type="PRINTS" id="PR00080">
    <property type="entry name" value="SDRFAMILY"/>
</dbReference>
<dbReference type="InterPro" id="IPR045313">
    <property type="entry name" value="CBR1-like"/>
</dbReference>
<dbReference type="PANTHER" id="PTHR43490:SF99">
    <property type="entry name" value="SHORT-CHAIN DEHYDROGENASE_REDUCTASE"/>
    <property type="match status" value="1"/>
</dbReference>
<reference evidence="6" key="1">
    <citation type="submission" date="2022-01" db="EMBL/GenBank/DDBJ databases">
        <authorList>
            <person name="Criscuolo A."/>
        </authorList>
    </citation>
    <scope>NUCLEOTIDE SEQUENCE</scope>
    <source>
        <strain evidence="6">CIP111892</strain>
    </source>
</reference>
<evidence type="ECO:0000313" key="6">
    <source>
        <dbReference type="EMBL" id="CAH1213463.1"/>
    </source>
</evidence>
<dbReference type="CDD" id="cd05324">
    <property type="entry name" value="carb_red_PTCR-like_SDR_c"/>
    <property type="match status" value="1"/>
</dbReference>
<dbReference type="Pfam" id="PF00106">
    <property type="entry name" value="adh_short"/>
    <property type="match status" value="1"/>
</dbReference>
<dbReference type="InterPro" id="IPR002347">
    <property type="entry name" value="SDR_fam"/>
</dbReference>
<organism evidence="6 7">
    <name type="scientific">Paenibacillus auburnensis</name>
    <dbReference type="NCBI Taxonomy" id="2905649"/>
    <lineage>
        <taxon>Bacteria</taxon>
        <taxon>Bacillati</taxon>
        <taxon>Bacillota</taxon>
        <taxon>Bacilli</taxon>
        <taxon>Bacillales</taxon>
        <taxon>Paenibacillaceae</taxon>
        <taxon>Paenibacillus</taxon>
    </lineage>
</organism>
<dbReference type="InterPro" id="IPR057326">
    <property type="entry name" value="KR_dom"/>
</dbReference>
<dbReference type="PANTHER" id="PTHR43490">
    <property type="entry name" value="(+)-NEOMENTHOL DEHYDROGENASE"/>
    <property type="match status" value="1"/>
</dbReference>
<dbReference type="EMBL" id="CAKMMG010000006">
    <property type="protein sequence ID" value="CAH1213463.1"/>
    <property type="molecule type" value="Genomic_DNA"/>
</dbReference>
<comment type="similarity">
    <text evidence="1 4">Belongs to the short-chain dehydrogenases/reductases (SDR) family.</text>
</comment>
<keyword evidence="7" id="KW-1185">Reference proteome</keyword>
<comment type="caution">
    <text evidence="6">The sequence shown here is derived from an EMBL/GenBank/DDBJ whole genome shotgun (WGS) entry which is preliminary data.</text>
</comment>
<accession>A0ABM9CHQ0</accession>
<keyword evidence="2" id="KW-0521">NADP</keyword>
<gene>
    <name evidence="6" type="ORF">PAECIP111892_03856</name>
</gene>
<evidence type="ECO:0000256" key="4">
    <source>
        <dbReference type="RuleBase" id="RU000363"/>
    </source>
</evidence>
<name>A0ABM9CHQ0_9BACL</name>
<keyword evidence="3" id="KW-0560">Oxidoreductase</keyword>
<evidence type="ECO:0000256" key="1">
    <source>
        <dbReference type="ARBA" id="ARBA00006484"/>
    </source>
</evidence>
<dbReference type="InterPro" id="IPR036291">
    <property type="entry name" value="NAD(P)-bd_dom_sf"/>
</dbReference>